<evidence type="ECO:0000256" key="2">
    <source>
        <dbReference type="ARBA" id="ARBA00022729"/>
    </source>
</evidence>
<dbReference type="AlphaFoldDB" id="A0A914P6V7"/>
<evidence type="ECO:0000256" key="3">
    <source>
        <dbReference type="ARBA" id="ARBA00022801"/>
    </source>
</evidence>
<evidence type="ECO:0000313" key="6">
    <source>
        <dbReference type="WBParaSite" id="PDA_v2.g13130.t1"/>
    </source>
</evidence>
<evidence type="ECO:0000256" key="1">
    <source>
        <dbReference type="ARBA" id="ARBA00009865"/>
    </source>
</evidence>
<evidence type="ECO:0000313" key="5">
    <source>
        <dbReference type="Proteomes" id="UP000887578"/>
    </source>
</evidence>
<keyword evidence="5" id="KW-1185">Reference proteome</keyword>
<dbReference type="GO" id="GO:0004553">
    <property type="term" value="F:hydrolase activity, hydrolyzing O-glycosyl compounds"/>
    <property type="evidence" value="ECO:0007669"/>
    <property type="project" value="InterPro"/>
</dbReference>
<keyword evidence="2" id="KW-0732">Signal</keyword>
<dbReference type="Gene3D" id="2.115.10.20">
    <property type="entry name" value="Glycosyl hydrolase domain, family 43"/>
    <property type="match status" value="1"/>
</dbReference>
<dbReference type="PANTHER" id="PTHR43817:SF1">
    <property type="entry name" value="HYDROLASE, FAMILY 43, PUTATIVE (AFU_ORTHOLOGUE AFUA_3G01660)-RELATED"/>
    <property type="match status" value="1"/>
</dbReference>
<dbReference type="InterPro" id="IPR006710">
    <property type="entry name" value="Glyco_hydro_43"/>
</dbReference>
<keyword evidence="4" id="KW-0326">Glycosidase</keyword>
<comment type="similarity">
    <text evidence="1">Belongs to the glycosyl hydrolase 43 family.</text>
</comment>
<proteinExistence type="inferred from homology"/>
<sequence>MQSSIVIYKTKAMLQLKIVKPVVVWTPPDSGDYSKELWAPEIHFIDNKFYIYFTADDFHQIYCLENPSNDPTTGN</sequence>
<name>A0A914P6V7_9BILA</name>
<accession>A0A914P6V7</accession>
<keyword evidence="3" id="KW-0378">Hydrolase</keyword>
<dbReference type="Pfam" id="PF04616">
    <property type="entry name" value="Glyco_hydro_43"/>
    <property type="match status" value="1"/>
</dbReference>
<reference evidence="6" key="1">
    <citation type="submission" date="2022-11" db="UniProtKB">
        <authorList>
            <consortium name="WormBaseParasite"/>
        </authorList>
    </citation>
    <scope>IDENTIFICATION</scope>
</reference>
<organism evidence="5 6">
    <name type="scientific">Panagrolaimus davidi</name>
    <dbReference type="NCBI Taxonomy" id="227884"/>
    <lineage>
        <taxon>Eukaryota</taxon>
        <taxon>Metazoa</taxon>
        <taxon>Ecdysozoa</taxon>
        <taxon>Nematoda</taxon>
        <taxon>Chromadorea</taxon>
        <taxon>Rhabditida</taxon>
        <taxon>Tylenchina</taxon>
        <taxon>Panagrolaimomorpha</taxon>
        <taxon>Panagrolaimoidea</taxon>
        <taxon>Panagrolaimidae</taxon>
        <taxon>Panagrolaimus</taxon>
    </lineage>
</organism>
<dbReference type="GO" id="GO:0005975">
    <property type="term" value="P:carbohydrate metabolic process"/>
    <property type="evidence" value="ECO:0007669"/>
    <property type="project" value="InterPro"/>
</dbReference>
<dbReference type="InterPro" id="IPR023296">
    <property type="entry name" value="Glyco_hydro_beta-prop_sf"/>
</dbReference>
<dbReference type="Proteomes" id="UP000887578">
    <property type="component" value="Unplaced"/>
</dbReference>
<dbReference type="SUPFAM" id="SSF75005">
    <property type="entry name" value="Arabinanase/levansucrase/invertase"/>
    <property type="match status" value="1"/>
</dbReference>
<evidence type="ECO:0000256" key="4">
    <source>
        <dbReference type="ARBA" id="ARBA00023295"/>
    </source>
</evidence>
<dbReference type="WBParaSite" id="PDA_v2.g13130.t1">
    <property type="protein sequence ID" value="PDA_v2.g13130.t1"/>
    <property type="gene ID" value="PDA_v2.g13130"/>
</dbReference>
<dbReference type="PANTHER" id="PTHR43817">
    <property type="entry name" value="GLYCOSYL HYDROLASE"/>
    <property type="match status" value="1"/>
</dbReference>
<protein>
    <submittedName>
        <fullName evidence="6">Uncharacterized protein</fullName>
    </submittedName>
</protein>